<evidence type="ECO:0000313" key="1">
    <source>
        <dbReference type="EMBL" id="RHD41792.1"/>
    </source>
</evidence>
<gene>
    <name evidence="1" type="ORF">DW794_21145</name>
</gene>
<accession>A0A414F5Z1</accession>
<dbReference type="Proteomes" id="UP000284689">
    <property type="component" value="Unassembled WGS sequence"/>
</dbReference>
<dbReference type="EMBL" id="QSJD01000056">
    <property type="protein sequence ID" value="RHD41792.1"/>
    <property type="molecule type" value="Genomic_DNA"/>
</dbReference>
<evidence type="ECO:0000313" key="2">
    <source>
        <dbReference type="Proteomes" id="UP000284689"/>
    </source>
</evidence>
<proteinExistence type="predicted"/>
<protein>
    <submittedName>
        <fullName evidence="1">Uncharacterized protein</fullName>
    </submittedName>
</protein>
<dbReference type="AlphaFoldDB" id="A0A414F5Z1"/>
<name>A0A414F5Z1_9BACE</name>
<comment type="caution">
    <text evidence="1">The sequence shown here is derived from an EMBL/GenBank/DDBJ whole genome shotgun (WGS) entry which is preliminary data.</text>
</comment>
<sequence length="83" mass="10163">MIAVLFTICFTLFYVQTKEAPVLYNILWQRFEWDETNHKFKEDNRENDAVDKFYDELKKSFLVWFSKIRSRKVLETSRGDIFI</sequence>
<reference evidence="1 2" key="1">
    <citation type="submission" date="2018-08" db="EMBL/GenBank/DDBJ databases">
        <title>A genome reference for cultivated species of the human gut microbiota.</title>
        <authorList>
            <person name="Zou Y."/>
            <person name="Xue W."/>
            <person name="Luo G."/>
        </authorList>
    </citation>
    <scope>NUCLEOTIDE SEQUENCE [LARGE SCALE GENOMIC DNA]</scope>
    <source>
        <strain evidence="1 2">AM31-16AC</strain>
    </source>
</reference>
<organism evidence="1 2">
    <name type="scientific">Bacteroides caccae</name>
    <dbReference type="NCBI Taxonomy" id="47678"/>
    <lineage>
        <taxon>Bacteria</taxon>
        <taxon>Pseudomonadati</taxon>
        <taxon>Bacteroidota</taxon>
        <taxon>Bacteroidia</taxon>
        <taxon>Bacteroidales</taxon>
        <taxon>Bacteroidaceae</taxon>
        <taxon>Bacteroides</taxon>
    </lineage>
</organism>